<gene>
    <name evidence="3" type="ORF">LNKW23_10540</name>
</gene>
<organism evidence="3 4">
    <name type="scientific">Paralimibaculum aggregatum</name>
    <dbReference type="NCBI Taxonomy" id="3036245"/>
    <lineage>
        <taxon>Bacteria</taxon>
        <taxon>Pseudomonadati</taxon>
        <taxon>Pseudomonadota</taxon>
        <taxon>Alphaproteobacteria</taxon>
        <taxon>Rhodobacterales</taxon>
        <taxon>Paracoccaceae</taxon>
        <taxon>Paralimibaculum</taxon>
    </lineage>
</organism>
<dbReference type="Proteomes" id="UP001239909">
    <property type="component" value="Unassembled WGS sequence"/>
</dbReference>
<comment type="caution">
    <text evidence="3">The sequence shown here is derived from an EMBL/GenBank/DDBJ whole genome shotgun (WGS) entry which is preliminary data.</text>
</comment>
<protein>
    <submittedName>
        <fullName evidence="3">TIGR02186 family protein</fullName>
    </submittedName>
</protein>
<keyword evidence="1" id="KW-0472">Membrane</keyword>
<feature type="chain" id="PRO_5045438167" evidence="2">
    <location>
        <begin position="20"/>
        <end position="252"/>
    </location>
</feature>
<name>A0ABQ6LES7_9RHOB</name>
<evidence type="ECO:0000313" key="4">
    <source>
        <dbReference type="Proteomes" id="UP001239909"/>
    </source>
</evidence>
<keyword evidence="2" id="KW-0732">Signal</keyword>
<keyword evidence="4" id="KW-1185">Reference proteome</keyword>
<dbReference type="InterPro" id="IPR019088">
    <property type="entry name" value="CHP02186-rel_TM"/>
</dbReference>
<dbReference type="RefSeq" id="WP_285670570.1">
    <property type="nucleotide sequence ID" value="NZ_BSYI01000006.1"/>
</dbReference>
<accession>A0ABQ6LES7</accession>
<sequence>MIRLAAFLLALVAAWPAAAEEVVAALNQTRVAITTSFDGSEIFIYGAIKRDAPEAEGELNVVITLIGPSAPVVVRKKIRQFGIWVNDPGVQVDAAPSFYAVASTRPLREALSYTDDLRHRISIDHAVRLIGDTQAERYPEDYRAAVMRLRRQGGLYTEQSGAVSVAEATLFSTSIRLPAQLIEGDYRARIFITRDKAVVDHVEKTIAVRKIGLERWIYVMAKDHALIYGLLSLAIALAAGWLASTFFRIFFP</sequence>
<feature type="transmembrane region" description="Helical" evidence="1">
    <location>
        <begin position="225"/>
        <end position="251"/>
    </location>
</feature>
<keyword evidence="1" id="KW-0812">Transmembrane</keyword>
<evidence type="ECO:0000313" key="3">
    <source>
        <dbReference type="EMBL" id="GMG81841.1"/>
    </source>
</evidence>
<keyword evidence="1" id="KW-1133">Transmembrane helix</keyword>
<dbReference type="EMBL" id="BSYI01000006">
    <property type="protein sequence ID" value="GMG81841.1"/>
    <property type="molecule type" value="Genomic_DNA"/>
</dbReference>
<feature type="signal peptide" evidence="2">
    <location>
        <begin position="1"/>
        <end position="19"/>
    </location>
</feature>
<evidence type="ECO:0000256" key="2">
    <source>
        <dbReference type="SAM" id="SignalP"/>
    </source>
</evidence>
<reference evidence="3 4" key="1">
    <citation type="submission" date="2023-04" db="EMBL/GenBank/DDBJ databases">
        <title>Marinoamorphus aggregata gen. nov., sp. Nov., isolate from tissue of brittle star Ophioplocus japonicus.</title>
        <authorList>
            <person name="Kawano K."/>
            <person name="Sawayama S."/>
            <person name="Nakagawa S."/>
        </authorList>
    </citation>
    <scope>NUCLEOTIDE SEQUENCE [LARGE SCALE GENOMIC DNA]</scope>
    <source>
        <strain evidence="3 4">NKW23</strain>
    </source>
</reference>
<evidence type="ECO:0000256" key="1">
    <source>
        <dbReference type="SAM" id="Phobius"/>
    </source>
</evidence>
<proteinExistence type="predicted"/>
<dbReference type="Pfam" id="PF09608">
    <property type="entry name" value="Alph_Pro_TM"/>
    <property type="match status" value="1"/>
</dbReference>